<sequence length="428" mass="46265">MIKKFLSLFLSPSLSRLLLQPVALVVLLASSVPALAELELTISKTSDDGIPIYIANIPGGATGVIEGDLKRSGRFTIIERPKITNLSAFGGELNGGEYNDITDYIVRGKEHEGGLQVELISTSDNAKTTYTISKNTNPRRVFHKAADKIYEKITREKGAFDTRLAYVTVTNKTSDNRQFRLYVSDSDGHKPQVILTSKQPIMSPAWSPDGKKLAYVSFEDNSSAIYVQDIFTGEKFMLSSREGSNSAPAWSPDGTKVAMSLSFNGSPDIYIVDAKSGDFTRVTTSSAIDTEPSWSGTNSIVFTSDRGGSPQLYQIAATGGKAKRLTFDGKYNSAADIANKKLAFITGNRGAYNVAIKSLSGEGKDFLSNGTLDESPTLSPNGAMVAYTTMKNGENSLAVVSDNSKARQFLTSPVGDIREPAWSPYLNH</sequence>
<dbReference type="SUPFAM" id="SSF69304">
    <property type="entry name" value="Tricorn protease N-terminal domain"/>
    <property type="match status" value="1"/>
</dbReference>
<dbReference type="SUPFAM" id="SSF52964">
    <property type="entry name" value="TolB, N-terminal domain"/>
    <property type="match status" value="1"/>
</dbReference>
<dbReference type="InterPro" id="IPR014167">
    <property type="entry name" value="Tol-Pal_TolB"/>
</dbReference>
<keyword evidence="4 5" id="KW-0574">Periplasm</keyword>
<dbReference type="Pfam" id="PF07676">
    <property type="entry name" value="PD40"/>
    <property type="match status" value="3"/>
</dbReference>
<dbReference type="Proteomes" id="UP000294887">
    <property type="component" value="Unassembled WGS sequence"/>
</dbReference>
<comment type="function">
    <text evidence="5">Part of the Tol-Pal system, which plays a role in outer membrane invagination during cell division and is important for maintaining outer membrane integrity.</text>
</comment>
<evidence type="ECO:0000256" key="1">
    <source>
        <dbReference type="ARBA" id="ARBA00004418"/>
    </source>
</evidence>
<reference evidence="6 7" key="1">
    <citation type="submission" date="2019-03" db="EMBL/GenBank/DDBJ databases">
        <title>Genomic Encyclopedia of Type Strains, Phase IV (KMG-IV): sequencing the most valuable type-strain genomes for metagenomic binning, comparative biology and taxonomic classification.</title>
        <authorList>
            <person name="Goeker M."/>
        </authorList>
    </citation>
    <scope>NUCLEOTIDE SEQUENCE [LARGE SCALE GENOMIC DNA]</scope>
    <source>
        <strain evidence="6 7">DSM 24830</strain>
    </source>
</reference>
<dbReference type="PANTHER" id="PTHR36842">
    <property type="entry name" value="PROTEIN TOLB HOMOLOG"/>
    <property type="match status" value="1"/>
</dbReference>
<accession>A0A4R1F5Z1</accession>
<protein>
    <recommendedName>
        <fullName evidence="5">Tol-Pal system protein TolB</fullName>
    </recommendedName>
</protein>
<dbReference type="OrthoDB" id="9802240at2"/>
<dbReference type="InterPro" id="IPR011042">
    <property type="entry name" value="6-blade_b-propeller_TolB-like"/>
</dbReference>
<gene>
    <name evidence="5" type="primary">tolB</name>
    <name evidence="6" type="ORF">EV695_0770</name>
</gene>
<dbReference type="EMBL" id="SMFQ01000002">
    <property type="protein sequence ID" value="TCJ88910.1"/>
    <property type="molecule type" value="Genomic_DNA"/>
</dbReference>
<name>A0A4R1F5Z1_9GAMM</name>
<dbReference type="RefSeq" id="WP_131904581.1">
    <property type="nucleotide sequence ID" value="NZ_BAAAFU010000008.1"/>
</dbReference>
<evidence type="ECO:0000313" key="7">
    <source>
        <dbReference type="Proteomes" id="UP000294887"/>
    </source>
</evidence>
<dbReference type="Gene3D" id="2.120.10.30">
    <property type="entry name" value="TolB, C-terminal domain"/>
    <property type="match status" value="1"/>
</dbReference>
<evidence type="ECO:0000256" key="4">
    <source>
        <dbReference type="ARBA" id="ARBA00022764"/>
    </source>
</evidence>
<comment type="similarity">
    <text evidence="2 5">Belongs to the TolB family.</text>
</comment>
<keyword evidence="7" id="KW-1185">Reference proteome</keyword>
<evidence type="ECO:0000313" key="6">
    <source>
        <dbReference type="EMBL" id="TCJ88910.1"/>
    </source>
</evidence>
<dbReference type="Gene3D" id="3.40.50.10070">
    <property type="entry name" value="TolB, N-terminal domain"/>
    <property type="match status" value="1"/>
</dbReference>
<dbReference type="NCBIfam" id="TIGR02800">
    <property type="entry name" value="propeller_TolB"/>
    <property type="match status" value="1"/>
</dbReference>
<keyword evidence="5" id="KW-0131">Cell cycle</keyword>
<evidence type="ECO:0000256" key="5">
    <source>
        <dbReference type="HAMAP-Rule" id="MF_00671"/>
    </source>
</evidence>
<dbReference type="HAMAP" id="MF_00671">
    <property type="entry name" value="TolB"/>
    <property type="match status" value="1"/>
</dbReference>
<comment type="caution">
    <text evidence="6">The sequence shown here is derived from an EMBL/GenBank/DDBJ whole genome shotgun (WGS) entry which is preliminary data.</text>
</comment>
<dbReference type="InterPro" id="IPR011659">
    <property type="entry name" value="WD40"/>
</dbReference>
<evidence type="ECO:0000256" key="2">
    <source>
        <dbReference type="ARBA" id="ARBA00009820"/>
    </source>
</evidence>
<proteinExistence type="inferred from homology"/>
<keyword evidence="5" id="KW-0132">Cell division</keyword>
<comment type="subunit">
    <text evidence="5">The Tol-Pal system is composed of five core proteins: the inner membrane proteins TolA, TolQ and TolR, the periplasmic protein TolB and the outer membrane protein Pal. They form a network linking the inner and outer membranes and the peptidoglycan layer.</text>
</comment>
<dbReference type="GO" id="GO:0017038">
    <property type="term" value="P:protein import"/>
    <property type="evidence" value="ECO:0007669"/>
    <property type="project" value="InterPro"/>
</dbReference>
<keyword evidence="3 5" id="KW-0732">Signal</keyword>
<dbReference type="AlphaFoldDB" id="A0A4R1F5Z1"/>
<dbReference type="PANTHER" id="PTHR36842:SF1">
    <property type="entry name" value="PROTEIN TOLB"/>
    <property type="match status" value="1"/>
</dbReference>
<dbReference type="GO" id="GO:0042597">
    <property type="term" value="C:periplasmic space"/>
    <property type="evidence" value="ECO:0007669"/>
    <property type="project" value="UniProtKB-SubCell"/>
</dbReference>
<dbReference type="GO" id="GO:0051301">
    <property type="term" value="P:cell division"/>
    <property type="evidence" value="ECO:0007669"/>
    <property type="project" value="UniProtKB-UniRule"/>
</dbReference>
<evidence type="ECO:0000256" key="3">
    <source>
        <dbReference type="ARBA" id="ARBA00022729"/>
    </source>
</evidence>
<comment type="subcellular location">
    <subcellularLocation>
        <location evidence="1 5">Periplasm</location>
    </subcellularLocation>
</comment>
<organism evidence="6 7">
    <name type="scientific">Cocleimonas flava</name>
    <dbReference type="NCBI Taxonomy" id="634765"/>
    <lineage>
        <taxon>Bacteria</taxon>
        <taxon>Pseudomonadati</taxon>
        <taxon>Pseudomonadota</taxon>
        <taxon>Gammaproteobacteria</taxon>
        <taxon>Thiotrichales</taxon>
        <taxon>Thiotrichaceae</taxon>
        <taxon>Cocleimonas</taxon>
    </lineage>
</organism>